<dbReference type="FunFam" id="2.70.70.10:FF:000015">
    <property type="entry name" value="LysM domain-containing protein"/>
    <property type="match status" value="1"/>
</dbReference>
<dbReference type="Pfam" id="PF01551">
    <property type="entry name" value="Peptidase_M23"/>
    <property type="match status" value="1"/>
</dbReference>
<dbReference type="Pfam" id="PF01476">
    <property type="entry name" value="LysM"/>
    <property type="match status" value="2"/>
</dbReference>
<dbReference type="PROSITE" id="PS51782">
    <property type="entry name" value="LYSM"/>
    <property type="match status" value="2"/>
</dbReference>
<organism evidence="3 4">
    <name type="scientific">Chloroflexus aurantiacus (strain ATCC 29366 / DSM 635 / J-10-fl)</name>
    <dbReference type="NCBI Taxonomy" id="324602"/>
    <lineage>
        <taxon>Bacteria</taxon>
        <taxon>Bacillati</taxon>
        <taxon>Chloroflexota</taxon>
        <taxon>Chloroflexia</taxon>
        <taxon>Chloroflexales</taxon>
        <taxon>Chloroflexineae</taxon>
        <taxon>Chloroflexaceae</taxon>
        <taxon>Chloroflexus</taxon>
    </lineage>
</organism>
<evidence type="ECO:0000313" key="4">
    <source>
        <dbReference type="Proteomes" id="UP000002008"/>
    </source>
</evidence>
<dbReference type="Proteomes" id="UP000002008">
    <property type="component" value="Chromosome"/>
</dbReference>
<feature type="domain" description="LysM" evidence="2">
    <location>
        <begin position="195"/>
        <end position="240"/>
    </location>
</feature>
<dbReference type="RefSeq" id="WP_012257305.1">
    <property type="nucleotide sequence ID" value="NC_010175.1"/>
</dbReference>
<dbReference type="InterPro" id="IPR036779">
    <property type="entry name" value="LysM_dom_sf"/>
</dbReference>
<dbReference type="AlphaFoldDB" id="A9WA90"/>
<dbReference type="GO" id="GO:0004222">
    <property type="term" value="F:metalloendopeptidase activity"/>
    <property type="evidence" value="ECO:0000318"/>
    <property type="project" value="GO_Central"/>
</dbReference>
<evidence type="ECO:0000313" key="3">
    <source>
        <dbReference type="EMBL" id="ABY34649.1"/>
    </source>
</evidence>
<dbReference type="Gene3D" id="2.30.30.40">
    <property type="entry name" value="SH3 Domains"/>
    <property type="match status" value="1"/>
</dbReference>
<dbReference type="PANTHER" id="PTHR21666">
    <property type="entry name" value="PEPTIDASE-RELATED"/>
    <property type="match status" value="1"/>
</dbReference>
<feature type="domain" description="SH3b" evidence="1">
    <location>
        <begin position="261"/>
        <end position="323"/>
    </location>
</feature>
<dbReference type="SUPFAM" id="SSF54106">
    <property type="entry name" value="LysM domain"/>
    <property type="match status" value="2"/>
</dbReference>
<reference evidence="4" key="1">
    <citation type="journal article" date="2011" name="BMC Genomics">
        <title>Complete genome sequence of the filamentous anoxygenic phototrophic bacterium Chloroflexus aurantiacus.</title>
        <authorList>
            <person name="Tang K.H."/>
            <person name="Barry K."/>
            <person name="Chertkov O."/>
            <person name="Dalin E."/>
            <person name="Han C.S."/>
            <person name="Hauser L.J."/>
            <person name="Honchak B.M."/>
            <person name="Karbach L.E."/>
            <person name="Land M.L."/>
            <person name="Lapidus A."/>
            <person name="Larimer F.W."/>
            <person name="Mikhailova N."/>
            <person name="Pitluck S."/>
            <person name="Pierson B.K."/>
            <person name="Blankenship R.E."/>
        </authorList>
    </citation>
    <scope>NUCLEOTIDE SEQUENCE [LARGE SCALE GENOMIC DNA]</scope>
    <source>
        <strain evidence="4">ATCC 29366 / DSM 635 / J-10-fl</strain>
    </source>
</reference>
<dbReference type="Gene3D" id="2.70.70.10">
    <property type="entry name" value="Glucose Permease (Domain IIA)"/>
    <property type="match status" value="1"/>
</dbReference>
<dbReference type="PROSITE" id="PS51781">
    <property type="entry name" value="SH3B"/>
    <property type="match status" value="1"/>
</dbReference>
<dbReference type="SMART" id="SM00257">
    <property type="entry name" value="LysM"/>
    <property type="match status" value="2"/>
</dbReference>
<proteinExistence type="predicted"/>
<evidence type="ECO:0000259" key="2">
    <source>
        <dbReference type="PROSITE" id="PS51782"/>
    </source>
</evidence>
<dbReference type="SMART" id="SM00287">
    <property type="entry name" value="SH3b"/>
    <property type="match status" value="1"/>
</dbReference>
<sequence length="467" mass="51363">MHVVFHHPPWLERWLRSKRRLAAARRTVRHVRDGYWVATQPSVEGSIRSRALRWQLRLSRQLAHILLIVGVLGVLIVDRTLPLQSLTNPREVSDAIVTQLSSVVPAEQIVRIAPAVRHTPSKTVEPEPIAPALRAPQPVLTAFQTTHMLAENETLAEVAERYQIPLSTLVWTNQLDRGDALRVGQPLRIPHLAGLTHTVVEGETLAGLAERYGVAPEAIATFAPNRLPGGQLVIGREIFIPGGRLPWSNEQEAAFAQRRAEPVGIVLVDETNVRSGPSTDHPRQAQLAAGRQVALRGRYNDWVKIEIGDITGWIRSDLLEVDPAQVAALPEVRDFPPPPPRWVWPARGVLTSGFGPRWGGFHNGIDIANRAWTPIVAASSGRVREAGWCSGYGYCVKIRHPGGIETIYGHLIAQPVVRVGQEVSAGQLIGYMGSTYDRAGGGYSTGVHLHFTILVNGRAVNPLRYLP</sequence>
<dbReference type="CDD" id="cd00118">
    <property type="entry name" value="LysM"/>
    <property type="match status" value="2"/>
</dbReference>
<dbReference type="InterPro" id="IPR003646">
    <property type="entry name" value="SH3-like_bac-type"/>
</dbReference>
<dbReference type="Gene3D" id="3.10.350.10">
    <property type="entry name" value="LysM domain"/>
    <property type="match status" value="2"/>
</dbReference>
<keyword evidence="4" id="KW-1185">Reference proteome</keyword>
<dbReference type="HOGENOM" id="CLU_584873_0_0_0"/>
<protein>
    <submittedName>
        <fullName evidence="3">Peptidase M23B</fullName>
    </submittedName>
</protein>
<dbReference type="InterPro" id="IPR018392">
    <property type="entry name" value="LysM"/>
</dbReference>
<evidence type="ECO:0000259" key="1">
    <source>
        <dbReference type="PROSITE" id="PS51781"/>
    </source>
</evidence>
<feature type="domain" description="LysM" evidence="2">
    <location>
        <begin position="145"/>
        <end position="189"/>
    </location>
</feature>
<dbReference type="eggNOG" id="COG1388">
    <property type="taxonomic scope" value="Bacteria"/>
</dbReference>
<dbReference type="EMBL" id="CP000909">
    <property type="protein sequence ID" value="ABY34649.1"/>
    <property type="molecule type" value="Genomic_DNA"/>
</dbReference>
<dbReference type="InterPro" id="IPR050570">
    <property type="entry name" value="Cell_wall_metabolism_enzyme"/>
</dbReference>
<name>A9WA90_CHLAA</name>
<dbReference type="KEGG" id="cau:Caur_1421"/>
<dbReference type="PANTHER" id="PTHR21666:SF270">
    <property type="entry name" value="MUREIN HYDROLASE ACTIVATOR ENVC"/>
    <property type="match status" value="1"/>
</dbReference>
<dbReference type="PATRIC" id="fig|324602.8.peg.1616"/>
<dbReference type="STRING" id="324602.Caur_1421"/>
<accession>A9WA90</accession>
<dbReference type="SUPFAM" id="SSF51261">
    <property type="entry name" value="Duplicated hybrid motif"/>
    <property type="match status" value="1"/>
</dbReference>
<gene>
    <name evidence="3" type="ordered locus">Caur_1421</name>
</gene>
<dbReference type="InterPro" id="IPR011055">
    <property type="entry name" value="Dup_hybrid_motif"/>
</dbReference>
<dbReference type="InterPro" id="IPR016047">
    <property type="entry name" value="M23ase_b-sheet_dom"/>
</dbReference>
<dbReference type="Pfam" id="PF08239">
    <property type="entry name" value="SH3_3"/>
    <property type="match status" value="1"/>
</dbReference>
<dbReference type="InParanoid" id="A9WA90"/>
<dbReference type="EnsemblBacteria" id="ABY34649">
    <property type="protein sequence ID" value="ABY34649"/>
    <property type="gene ID" value="Caur_1421"/>
</dbReference>
<dbReference type="CDD" id="cd12797">
    <property type="entry name" value="M23_peptidase"/>
    <property type="match status" value="1"/>
</dbReference>
<dbReference type="eggNOG" id="COG0739">
    <property type="taxonomic scope" value="Bacteria"/>
</dbReference>